<keyword evidence="7" id="KW-0276">Fatty acid metabolism</keyword>
<dbReference type="Proteomes" id="UP000008144">
    <property type="component" value="Unassembled WGS sequence"/>
</dbReference>
<evidence type="ECO:0000259" key="17">
    <source>
        <dbReference type="SMART" id="SM00827"/>
    </source>
</evidence>
<dbReference type="InterPro" id="IPR024925">
    <property type="entry name" value="Malonyl_CoA-ACP_transAc"/>
</dbReference>
<dbReference type="PIRSF" id="PIRSF000446">
    <property type="entry name" value="Mct"/>
    <property type="match status" value="1"/>
</dbReference>
<feature type="domain" description="Malonyl-CoA:ACP transacylase (MAT)" evidence="17">
    <location>
        <begin position="8"/>
        <end position="311"/>
    </location>
</feature>
<evidence type="ECO:0000256" key="1">
    <source>
        <dbReference type="ARBA" id="ARBA00004173"/>
    </source>
</evidence>
<evidence type="ECO:0000256" key="11">
    <source>
        <dbReference type="ARBA" id="ARBA00023160"/>
    </source>
</evidence>
<evidence type="ECO:0000256" key="9">
    <source>
        <dbReference type="ARBA" id="ARBA00023098"/>
    </source>
</evidence>
<proteinExistence type="inferred from homology"/>
<comment type="similarity">
    <text evidence="13">Belongs to the type II malonyltransferase family.</text>
</comment>
<evidence type="ECO:0000256" key="3">
    <source>
        <dbReference type="ARBA" id="ARBA00008217"/>
    </source>
</evidence>
<organism evidence="18 19">
    <name type="scientific">Ciona intestinalis</name>
    <name type="common">Transparent sea squirt</name>
    <name type="synonym">Ascidia intestinalis</name>
    <dbReference type="NCBI Taxonomy" id="7719"/>
    <lineage>
        <taxon>Eukaryota</taxon>
        <taxon>Metazoa</taxon>
        <taxon>Chordata</taxon>
        <taxon>Tunicata</taxon>
        <taxon>Ascidiacea</taxon>
        <taxon>Phlebobranchia</taxon>
        <taxon>Cionidae</taxon>
        <taxon>Ciona</taxon>
    </lineage>
</organism>
<evidence type="ECO:0000256" key="7">
    <source>
        <dbReference type="ARBA" id="ARBA00022832"/>
    </source>
</evidence>
<evidence type="ECO:0000313" key="19">
    <source>
        <dbReference type="Proteomes" id="UP000008144"/>
    </source>
</evidence>
<comment type="pathway">
    <text evidence="2">Lipid metabolism; fatty acid biosynthesis.</text>
</comment>
<dbReference type="InterPro" id="IPR016036">
    <property type="entry name" value="Malonyl_transacylase_ACP-bd"/>
</dbReference>
<dbReference type="SUPFAM" id="SSF55048">
    <property type="entry name" value="Probable ACP-binding domain of malonyl-CoA ACP transacylase"/>
    <property type="match status" value="1"/>
</dbReference>
<dbReference type="FunCoup" id="H2XS91">
    <property type="interactions" value="286"/>
</dbReference>
<dbReference type="InterPro" id="IPR014043">
    <property type="entry name" value="Acyl_transferase_dom"/>
</dbReference>
<evidence type="ECO:0000256" key="4">
    <source>
        <dbReference type="ARBA" id="ARBA00013258"/>
    </source>
</evidence>
<comment type="catalytic activity">
    <reaction evidence="12">
        <text>holo-[ACP] + malonyl-CoA = malonyl-[ACP] + CoA</text>
        <dbReference type="Rhea" id="RHEA:41792"/>
        <dbReference type="Rhea" id="RHEA-COMP:9623"/>
        <dbReference type="Rhea" id="RHEA-COMP:9685"/>
        <dbReference type="ChEBI" id="CHEBI:57287"/>
        <dbReference type="ChEBI" id="CHEBI:57384"/>
        <dbReference type="ChEBI" id="CHEBI:64479"/>
        <dbReference type="ChEBI" id="CHEBI:78449"/>
        <dbReference type="EC" id="2.3.1.39"/>
    </reaction>
    <physiologicalReaction direction="left-to-right" evidence="12">
        <dbReference type="Rhea" id="RHEA:41793"/>
    </physiologicalReaction>
</comment>
<keyword evidence="10" id="KW-0496">Mitochondrion</keyword>
<evidence type="ECO:0000256" key="12">
    <source>
        <dbReference type="ARBA" id="ARBA00048404"/>
    </source>
</evidence>
<evidence type="ECO:0000256" key="10">
    <source>
        <dbReference type="ARBA" id="ARBA00023128"/>
    </source>
</evidence>
<gene>
    <name evidence="18" type="primary">LOC100178149</name>
</gene>
<dbReference type="InParanoid" id="H2XS91"/>
<comment type="similarity">
    <text evidence="3">Belongs to the FabD family.</text>
</comment>
<keyword evidence="5" id="KW-0444">Lipid biosynthesis</keyword>
<dbReference type="InterPro" id="IPR052760">
    <property type="entry name" value="Mitochondrial_malonyltrans"/>
</dbReference>
<keyword evidence="6" id="KW-0808">Transferase</keyword>
<reference evidence="18" key="3">
    <citation type="submission" date="2025-09" db="UniProtKB">
        <authorList>
            <consortium name="Ensembl"/>
        </authorList>
    </citation>
    <scope>IDENTIFICATION</scope>
</reference>
<dbReference type="Gene3D" id="3.40.366.10">
    <property type="entry name" value="Malonyl-Coenzyme A Acyl Carrier Protein, domain 2"/>
    <property type="match status" value="1"/>
</dbReference>
<keyword evidence="8" id="KW-0809">Transit peptide</keyword>
<dbReference type="Gene3D" id="3.30.70.250">
    <property type="entry name" value="Malonyl-CoA ACP transacylase, ACP-binding"/>
    <property type="match status" value="1"/>
</dbReference>
<evidence type="ECO:0000313" key="18">
    <source>
        <dbReference type="Ensembl" id="ENSCINP00000032525.1"/>
    </source>
</evidence>
<dbReference type="PANTHER" id="PTHR47170:SF2">
    <property type="entry name" value="MALONYL-COA:ACP TRANSACYLASE (MAT) DOMAIN-CONTAINING PROTEIN"/>
    <property type="match status" value="1"/>
</dbReference>
<dbReference type="SUPFAM" id="SSF52151">
    <property type="entry name" value="FabD/lysophospholipase-like"/>
    <property type="match status" value="1"/>
</dbReference>
<evidence type="ECO:0000256" key="5">
    <source>
        <dbReference type="ARBA" id="ARBA00022516"/>
    </source>
</evidence>
<dbReference type="FunFam" id="3.30.70.250:FF:000005">
    <property type="entry name" value="Malonyl-CoA-acyl carrier protein transacylase, mitochondrial"/>
    <property type="match status" value="1"/>
</dbReference>
<dbReference type="GO" id="GO:0006633">
    <property type="term" value="P:fatty acid biosynthetic process"/>
    <property type="evidence" value="ECO:0007669"/>
    <property type="project" value="UniProtKB-UniPathway"/>
</dbReference>
<reference evidence="18" key="2">
    <citation type="submission" date="2025-08" db="UniProtKB">
        <authorList>
            <consortium name="Ensembl"/>
        </authorList>
    </citation>
    <scope>IDENTIFICATION</scope>
</reference>
<keyword evidence="19" id="KW-1185">Reference proteome</keyword>
<protein>
    <recommendedName>
        <fullName evidence="14">Malonyl-CoA-acyl carrier protein transacylase, mitochondrial</fullName>
        <ecNumber evidence="4">2.3.1.39</ecNumber>
    </recommendedName>
    <alternativeName>
        <fullName evidence="16">Mitochondrial malonyltransferase</fullName>
    </alternativeName>
    <alternativeName>
        <fullName evidence="15">[Acyl-carrier-protein] malonyltransferase</fullName>
    </alternativeName>
</protein>
<comment type="subcellular location">
    <subcellularLocation>
        <location evidence="1">Mitochondrion</location>
    </subcellularLocation>
</comment>
<name>H2XS91_CIOIN</name>
<dbReference type="InterPro" id="IPR016035">
    <property type="entry name" value="Acyl_Trfase/lysoPLipase"/>
</dbReference>
<dbReference type="UniPathway" id="UPA00094"/>
<keyword evidence="9" id="KW-0443">Lipid metabolism</keyword>
<keyword evidence="11" id="KW-0275">Fatty acid biosynthesis</keyword>
<evidence type="ECO:0000256" key="16">
    <source>
        <dbReference type="ARBA" id="ARBA00083656"/>
    </source>
</evidence>
<dbReference type="GeneTree" id="ENSGT00390000013715"/>
<dbReference type="GO" id="GO:0005739">
    <property type="term" value="C:mitochondrion"/>
    <property type="evidence" value="ECO:0007669"/>
    <property type="project" value="UniProtKB-SubCell"/>
</dbReference>
<dbReference type="SMART" id="SM00827">
    <property type="entry name" value="PKS_AT"/>
    <property type="match status" value="1"/>
</dbReference>
<evidence type="ECO:0000256" key="8">
    <source>
        <dbReference type="ARBA" id="ARBA00022946"/>
    </source>
</evidence>
<evidence type="ECO:0000256" key="15">
    <source>
        <dbReference type="ARBA" id="ARBA00077751"/>
    </source>
</evidence>
<dbReference type="HOGENOM" id="CLU_030558_2_1_1"/>
<dbReference type="Pfam" id="PF00698">
    <property type="entry name" value="Acyl_transf_1"/>
    <property type="match status" value="1"/>
</dbReference>
<evidence type="ECO:0000256" key="6">
    <source>
        <dbReference type="ARBA" id="ARBA00022679"/>
    </source>
</evidence>
<evidence type="ECO:0000256" key="2">
    <source>
        <dbReference type="ARBA" id="ARBA00005194"/>
    </source>
</evidence>
<dbReference type="OMA" id="AANYNCP"/>
<dbReference type="GO" id="GO:0004314">
    <property type="term" value="F:[acyl-carrier-protein] S-malonyltransferase activity"/>
    <property type="evidence" value="ECO:0007669"/>
    <property type="project" value="UniProtKB-EC"/>
</dbReference>
<dbReference type="AlphaFoldDB" id="H2XS91"/>
<sequence length="316" mass="34664">PCDTNVLLFSGQGTQKVGMADDLLQFSNVKNMFTVASDIFGFDLLNLCQNGPQSELDQTVHCQPAVVVTALAAVEKLQETNPQVLENCYCTAGYSVGEYAALVFSGVLSFEDAMSLIKVRSRAMQKASDLTKGAMITAVGGSKTKFKQSCFAAMEHCKYNLTIENPICSISAYLSPNIVTLAGNIEAINFITENKSKFGIKRVIPIPVSGAFHTKLMQHAADEMQLVLEKTLFNDPIIHVYSNVSGKRYHGKSDISKRLASQIIKPIRWEQTMHAIFSRPDSVNMPAVYEMGPGTQLGSLLKLCNGKAWKNYTFVN</sequence>
<reference evidence="19" key="1">
    <citation type="journal article" date="2002" name="Science">
        <title>The draft genome of Ciona intestinalis: insights into chordate and vertebrate origins.</title>
        <authorList>
            <person name="Dehal P."/>
            <person name="Satou Y."/>
            <person name="Campbell R.K."/>
            <person name="Chapman J."/>
            <person name="Degnan B."/>
            <person name="De Tomaso A."/>
            <person name="Davidson B."/>
            <person name="Di Gregorio A."/>
            <person name="Gelpke M."/>
            <person name="Goodstein D.M."/>
            <person name="Harafuji N."/>
            <person name="Hastings K.E."/>
            <person name="Ho I."/>
            <person name="Hotta K."/>
            <person name="Huang W."/>
            <person name="Kawashima T."/>
            <person name="Lemaire P."/>
            <person name="Martinez D."/>
            <person name="Meinertzhagen I.A."/>
            <person name="Necula S."/>
            <person name="Nonaka M."/>
            <person name="Putnam N."/>
            <person name="Rash S."/>
            <person name="Saiga H."/>
            <person name="Satake M."/>
            <person name="Terry A."/>
            <person name="Yamada L."/>
            <person name="Wang H.G."/>
            <person name="Awazu S."/>
            <person name="Azumi K."/>
            <person name="Boore J."/>
            <person name="Branno M."/>
            <person name="Chin-Bow S."/>
            <person name="DeSantis R."/>
            <person name="Doyle S."/>
            <person name="Francino P."/>
            <person name="Keys D.N."/>
            <person name="Haga S."/>
            <person name="Hayashi H."/>
            <person name="Hino K."/>
            <person name="Imai K.S."/>
            <person name="Inaba K."/>
            <person name="Kano S."/>
            <person name="Kobayashi K."/>
            <person name="Kobayashi M."/>
            <person name="Lee B.I."/>
            <person name="Makabe K.W."/>
            <person name="Manohar C."/>
            <person name="Matassi G."/>
            <person name="Medina M."/>
            <person name="Mochizuki Y."/>
            <person name="Mount S."/>
            <person name="Morishita T."/>
            <person name="Miura S."/>
            <person name="Nakayama A."/>
            <person name="Nishizaka S."/>
            <person name="Nomoto H."/>
            <person name="Ohta F."/>
            <person name="Oishi K."/>
            <person name="Rigoutsos I."/>
            <person name="Sano M."/>
            <person name="Sasaki A."/>
            <person name="Sasakura Y."/>
            <person name="Shoguchi E."/>
            <person name="Shin-i T."/>
            <person name="Spagnuolo A."/>
            <person name="Stainier D."/>
            <person name="Suzuki M.M."/>
            <person name="Tassy O."/>
            <person name="Takatori N."/>
            <person name="Tokuoka M."/>
            <person name="Yagi K."/>
            <person name="Yoshizaki F."/>
            <person name="Wada S."/>
            <person name="Zhang C."/>
            <person name="Hyatt P.D."/>
            <person name="Larimer F."/>
            <person name="Detter C."/>
            <person name="Doggett N."/>
            <person name="Glavina T."/>
            <person name="Hawkins T."/>
            <person name="Richardson P."/>
            <person name="Lucas S."/>
            <person name="Kohara Y."/>
            <person name="Levine M."/>
            <person name="Satoh N."/>
            <person name="Rokhsar D.S."/>
        </authorList>
    </citation>
    <scope>NUCLEOTIDE SEQUENCE [LARGE SCALE GENOMIC DNA]</scope>
</reference>
<dbReference type="InterPro" id="IPR001227">
    <property type="entry name" value="Ac_transferase_dom_sf"/>
</dbReference>
<evidence type="ECO:0000256" key="14">
    <source>
        <dbReference type="ARBA" id="ARBA00069490"/>
    </source>
</evidence>
<dbReference type="EC" id="2.3.1.39" evidence="4"/>
<dbReference type="STRING" id="7719.ENSCINP00000032525"/>
<accession>H2XS91</accession>
<dbReference type="Ensembl" id="ENSCINT00000034144.1">
    <property type="protein sequence ID" value="ENSCINP00000032525.1"/>
    <property type="gene ID" value="ENSCING00000024900.1"/>
</dbReference>
<evidence type="ECO:0000256" key="13">
    <source>
        <dbReference type="ARBA" id="ARBA00061523"/>
    </source>
</evidence>
<dbReference type="PANTHER" id="PTHR47170">
    <property type="entry name" value="MALONYL-COA ACP TRANSACYLASE, ACP-BINDING"/>
    <property type="match status" value="1"/>
</dbReference>